<feature type="compositionally biased region" description="Basic residues" evidence="5">
    <location>
        <begin position="315"/>
        <end position="327"/>
    </location>
</feature>
<dbReference type="SUPFAM" id="SSF47095">
    <property type="entry name" value="HMG-box"/>
    <property type="match status" value="2"/>
</dbReference>
<evidence type="ECO:0000256" key="5">
    <source>
        <dbReference type="SAM" id="MobiDB-lite"/>
    </source>
</evidence>
<feature type="compositionally biased region" description="Acidic residues" evidence="5">
    <location>
        <begin position="331"/>
        <end position="347"/>
    </location>
</feature>
<sequence>MAPAAEVLWTMDDINELLHAMRKTIGRKERDKTWNVGLKALDWRDVAFGDFSSENCRDKWQEIMQRLRKIKTLTELIVDAQFAIENSQIKIDPKMELPKKPVSANALYFAENKSLLKELNPHMNSRELMKFANDCYKKLPSENKVKYVQKVQKAKREYQAKICVWNEENKRKRMEPDEERDSQRSNISEKQQQEEPVKHPLNGYNLFCRDQKALLSGVPQREIPSVWSQRWKELSPEEKKKYSVRCLETKPKAQRSMTNTGTKESGEPEMPKRSKHRSVRDRDFGAYSEQLQIWFETLTSVQKQEYCEQNPSKSKYLKMTKSRRKVHQTSDSEDEDLEKSDCSDSDDILEVIIGDGEEEETMFDLF</sequence>
<dbReference type="EMBL" id="OZ035845">
    <property type="protein sequence ID" value="CAL1599450.1"/>
    <property type="molecule type" value="Genomic_DNA"/>
</dbReference>
<keyword evidence="2 4" id="KW-0238">DNA-binding</keyword>
<dbReference type="PANTHER" id="PTHR46318:SF2">
    <property type="entry name" value="NUCLEOLAR TRANSCRIPTION FACTOR 1"/>
    <property type="match status" value="1"/>
</dbReference>
<dbReference type="GO" id="GO:0005634">
    <property type="term" value="C:nucleus"/>
    <property type="evidence" value="ECO:0007669"/>
    <property type="project" value="UniProtKB-SubCell"/>
</dbReference>
<reference evidence="7 8" key="1">
    <citation type="submission" date="2024-04" db="EMBL/GenBank/DDBJ databases">
        <authorList>
            <person name="Waldvogel A.-M."/>
            <person name="Schoenle A."/>
        </authorList>
    </citation>
    <scope>NUCLEOTIDE SEQUENCE [LARGE SCALE GENOMIC DNA]</scope>
</reference>
<dbReference type="Gene3D" id="1.10.30.10">
    <property type="entry name" value="High mobility group box domain"/>
    <property type="match status" value="2"/>
</dbReference>
<proteinExistence type="predicted"/>
<gene>
    <name evidence="7" type="ORF">KC01_LOCUS27719</name>
</gene>
<feature type="domain" description="HMG box" evidence="6">
    <location>
        <begin position="197"/>
        <end position="261"/>
    </location>
</feature>
<dbReference type="GO" id="GO:0003677">
    <property type="term" value="F:DNA binding"/>
    <property type="evidence" value="ECO:0007669"/>
    <property type="project" value="UniProtKB-UniRule"/>
</dbReference>
<evidence type="ECO:0000256" key="4">
    <source>
        <dbReference type="PROSITE-ProRule" id="PRU00267"/>
    </source>
</evidence>
<dbReference type="PANTHER" id="PTHR46318">
    <property type="entry name" value="UPSTREAM BINDING TRANSCRIPTION FACTOR"/>
    <property type="match status" value="1"/>
</dbReference>
<feature type="region of interest" description="Disordered" evidence="5">
    <location>
        <begin position="253"/>
        <end position="280"/>
    </location>
</feature>
<feature type="domain" description="HMG box" evidence="6">
    <location>
        <begin position="98"/>
        <end position="166"/>
    </location>
</feature>
<protein>
    <recommendedName>
        <fullName evidence="6">HMG box domain-containing protein</fullName>
    </recommendedName>
</protein>
<dbReference type="Proteomes" id="UP001497482">
    <property type="component" value="Chromosome 23"/>
</dbReference>
<feature type="region of interest" description="Disordered" evidence="5">
    <location>
        <begin position="171"/>
        <end position="201"/>
    </location>
</feature>
<feature type="region of interest" description="Disordered" evidence="5">
    <location>
        <begin position="309"/>
        <end position="347"/>
    </location>
</feature>
<dbReference type="CDD" id="cd00084">
    <property type="entry name" value="HMG-box_SF"/>
    <property type="match status" value="1"/>
</dbReference>
<evidence type="ECO:0000313" key="8">
    <source>
        <dbReference type="Proteomes" id="UP001497482"/>
    </source>
</evidence>
<evidence type="ECO:0000313" key="7">
    <source>
        <dbReference type="EMBL" id="CAL1599450.1"/>
    </source>
</evidence>
<comment type="subcellular location">
    <subcellularLocation>
        <location evidence="1">Nucleus</location>
    </subcellularLocation>
</comment>
<evidence type="ECO:0000259" key="6">
    <source>
        <dbReference type="PROSITE" id="PS50118"/>
    </source>
</evidence>
<evidence type="ECO:0000256" key="1">
    <source>
        <dbReference type="ARBA" id="ARBA00004123"/>
    </source>
</evidence>
<dbReference type="InterPro" id="IPR036910">
    <property type="entry name" value="HMG_box_dom_sf"/>
</dbReference>
<evidence type="ECO:0000256" key="3">
    <source>
        <dbReference type="ARBA" id="ARBA00023242"/>
    </source>
</evidence>
<feature type="DNA-binding region" description="HMG box" evidence="4">
    <location>
        <begin position="197"/>
        <end position="261"/>
    </location>
</feature>
<name>A0AAV2LAQ9_KNICA</name>
<dbReference type="InterPro" id="IPR051762">
    <property type="entry name" value="UBF1"/>
</dbReference>
<dbReference type="PROSITE" id="PS50118">
    <property type="entry name" value="HMG_BOX_2"/>
    <property type="match status" value="2"/>
</dbReference>
<organism evidence="7 8">
    <name type="scientific">Knipowitschia caucasica</name>
    <name type="common">Caucasian dwarf goby</name>
    <name type="synonym">Pomatoschistus caucasicus</name>
    <dbReference type="NCBI Taxonomy" id="637954"/>
    <lineage>
        <taxon>Eukaryota</taxon>
        <taxon>Metazoa</taxon>
        <taxon>Chordata</taxon>
        <taxon>Craniata</taxon>
        <taxon>Vertebrata</taxon>
        <taxon>Euteleostomi</taxon>
        <taxon>Actinopterygii</taxon>
        <taxon>Neopterygii</taxon>
        <taxon>Teleostei</taxon>
        <taxon>Neoteleostei</taxon>
        <taxon>Acanthomorphata</taxon>
        <taxon>Gobiaria</taxon>
        <taxon>Gobiiformes</taxon>
        <taxon>Gobioidei</taxon>
        <taxon>Gobiidae</taxon>
        <taxon>Gobiinae</taxon>
        <taxon>Knipowitschia</taxon>
    </lineage>
</organism>
<keyword evidence="3 4" id="KW-0539">Nucleus</keyword>
<keyword evidence="8" id="KW-1185">Reference proteome</keyword>
<feature type="DNA-binding region" description="HMG box" evidence="4">
    <location>
        <begin position="98"/>
        <end position="166"/>
    </location>
</feature>
<dbReference type="SMART" id="SM00398">
    <property type="entry name" value="HMG"/>
    <property type="match status" value="2"/>
</dbReference>
<accession>A0AAV2LAQ9</accession>
<dbReference type="Pfam" id="PF00505">
    <property type="entry name" value="HMG_box"/>
    <property type="match status" value="2"/>
</dbReference>
<dbReference type="AlphaFoldDB" id="A0AAV2LAQ9"/>
<dbReference type="InterPro" id="IPR009071">
    <property type="entry name" value="HMG_box_dom"/>
</dbReference>
<evidence type="ECO:0000256" key="2">
    <source>
        <dbReference type="ARBA" id="ARBA00023125"/>
    </source>
</evidence>